<feature type="transmembrane region" description="Helical" evidence="4">
    <location>
        <begin position="124"/>
        <end position="142"/>
    </location>
</feature>
<gene>
    <name evidence="6" type="ORF">WG68_07725</name>
</gene>
<dbReference type="InterPro" id="IPR011712">
    <property type="entry name" value="Sig_transdc_His_kin_sub3_dim/P"/>
</dbReference>
<dbReference type="OrthoDB" id="9797605at2"/>
<dbReference type="InterPro" id="IPR050482">
    <property type="entry name" value="Sensor_HK_TwoCompSys"/>
</dbReference>
<evidence type="ECO:0000313" key="7">
    <source>
        <dbReference type="Proteomes" id="UP000034228"/>
    </source>
</evidence>
<feature type="transmembrane region" description="Helical" evidence="4">
    <location>
        <begin position="12"/>
        <end position="29"/>
    </location>
</feature>
<comment type="caution">
    <text evidence="6">The sequence shown here is derived from an EMBL/GenBank/DDBJ whole genome shotgun (WGS) entry which is preliminary data.</text>
</comment>
<accession>A0A0M2V645</accession>
<keyword evidence="4" id="KW-1133">Transmembrane helix</keyword>
<dbReference type="EMBL" id="LAHO01000006">
    <property type="protein sequence ID" value="KKO45894.1"/>
    <property type="molecule type" value="Genomic_DNA"/>
</dbReference>
<evidence type="ECO:0000313" key="6">
    <source>
        <dbReference type="EMBL" id="KKO45894.1"/>
    </source>
</evidence>
<keyword evidence="2 6" id="KW-0418">Kinase</keyword>
<evidence type="ECO:0000256" key="4">
    <source>
        <dbReference type="SAM" id="Phobius"/>
    </source>
</evidence>
<dbReference type="Proteomes" id="UP000034228">
    <property type="component" value="Unassembled WGS sequence"/>
</dbReference>
<dbReference type="STRING" id="336831.WG68_07725"/>
<dbReference type="GO" id="GO:0000155">
    <property type="term" value="F:phosphorelay sensor kinase activity"/>
    <property type="evidence" value="ECO:0007669"/>
    <property type="project" value="InterPro"/>
</dbReference>
<evidence type="ECO:0000256" key="3">
    <source>
        <dbReference type="ARBA" id="ARBA00023012"/>
    </source>
</evidence>
<keyword evidence="7" id="KW-1185">Reference proteome</keyword>
<dbReference type="PANTHER" id="PTHR24421:SF63">
    <property type="entry name" value="SENSOR HISTIDINE KINASE DESK"/>
    <property type="match status" value="1"/>
</dbReference>
<dbReference type="Pfam" id="PF07730">
    <property type="entry name" value="HisKA_3"/>
    <property type="match status" value="1"/>
</dbReference>
<feature type="domain" description="Signal transduction histidine kinase subgroup 3 dimerisation and phosphoacceptor" evidence="5">
    <location>
        <begin position="170"/>
        <end position="237"/>
    </location>
</feature>
<dbReference type="CDD" id="cd16917">
    <property type="entry name" value="HATPase_UhpB-NarQ-NarX-like"/>
    <property type="match status" value="1"/>
</dbReference>
<organism evidence="6 7">
    <name type="scientific">Arsukibacterium ikkense</name>
    <dbReference type="NCBI Taxonomy" id="336831"/>
    <lineage>
        <taxon>Bacteria</taxon>
        <taxon>Pseudomonadati</taxon>
        <taxon>Pseudomonadota</taxon>
        <taxon>Gammaproteobacteria</taxon>
        <taxon>Chromatiales</taxon>
        <taxon>Chromatiaceae</taxon>
        <taxon>Arsukibacterium</taxon>
    </lineage>
</organism>
<keyword evidence="4" id="KW-0812">Transmembrane</keyword>
<dbReference type="GO" id="GO:0046983">
    <property type="term" value="F:protein dimerization activity"/>
    <property type="evidence" value="ECO:0007669"/>
    <property type="project" value="InterPro"/>
</dbReference>
<protein>
    <submittedName>
        <fullName evidence="6">Histidine kinase</fullName>
    </submittedName>
</protein>
<dbReference type="Gene3D" id="3.30.565.10">
    <property type="entry name" value="Histidine kinase-like ATPase, C-terminal domain"/>
    <property type="match status" value="1"/>
</dbReference>
<reference evidence="6 7" key="1">
    <citation type="submission" date="2015-03" db="EMBL/GenBank/DDBJ databases">
        <title>Draft genome sequences of two protease-producing strains of Arsukibacterium isolated from two cold and alkaline environments.</title>
        <authorList>
            <person name="Lylloff J.E."/>
            <person name="Skov L.B."/>
            <person name="Jepsen M."/>
            <person name="Hallin P.F."/>
            <person name="Sorensen S.J."/>
            <person name="Stougaard P."/>
            <person name="Glaring M.A."/>
        </authorList>
    </citation>
    <scope>NUCLEOTIDE SEQUENCE [LARGE SCALE GENOMIC DNA]</scope>
    <source>
        <strain evidence="6 7">GCM72</strain>
    </source>
</reference>
<dbReference type="SUPFAM" id="SSF55874">
    <property type="entry name" value="ATPase domain of HSP90 chaperone/DNA topoisomerase II/histidine kinase"/>
    <property type="match status" value="1"/>
</dbReference>
<feature type="transmembrane region" description="Helical" evidence="4">
    <location>
        <begin position="102"/>
        <end position="118"/>
    </location>
</feature>
<dbReference type="InterPro" id="IPR036890">
    <property type="entry name" value="HATPase_C_sf"/>
</dbReference>
<dbReference type="Gene3D" id="1.20.5.1930">
    <property type="match status" value="1"/>
</dbReference>
<dbReference type="GO" id="GO:0016020">
    <property type="term" value="C:membrane"/>
    <property type="evidence" value="ECO:0007669"/>
    <property type="project" value="InterPro"/>
</dbReference>
<name>A0A0M2V645_9GAMM</name>
<proteinExistence type="predicted"/>
<sequence length="364" mass="40771">MDKGLALERKMSWVYLINLIFYFIPLFTVRFAVWQYISMAAALLLFLACYFWAHRSSNHQMHWPILGIVLTATLITPINPGSVSMFAFASFFIGFAYSLRRYLLLMCLLLGLLVLLDLTLDIRWHLFLMMGLPIVLAVSLLGRAEQAKQRHYLARQQSEDEIKQLAAMVERERIGRDLHDILGHTLSSVILKADLAAKLLAHQQTEPAQQQLIELSQIARDALSQVRQSVSGYKHQGLTAEVAKLLGRLRDAGFQAELSGDVPRLDNRRETAIILALTELITNVMRHSKGDSCQLSFQQQGPALHICLNDNGQFAQMKEGNGLTGLRERLAAIGGTLTLQQQDGVTASIQLPLQEPSLLQDATQ</sequence>
<keyword evidence="3" id="KW-0902">Two-component regulatory system</keyword>
<feature type="transmembrane region" description="Helical" evidence="4">
    <location>
        <begin position="65"/>
        <end position="95"/>
    </location>
</feature>
<evidence type="ECO:0000256" key="2">
    <source>
        <dbReference type="ARBA" id="ARBA00022777"/>
    </source>
</evidence>
<keyword evidence="1" id="KW-0808">Transferase</keyword>
<dbReference type="PANTHER" id="PTHR24421">
    <property type="entry name" value="NITRATE/NITRITE SENSOR PROTEIN NARX-RELATED"/>
    <property type="match status" value="1"/>
</dbReference>
<dbReference type="AlphaFoldDB" id="A0A0M2V645"/>
<feature type="transmembrane region" description="Helical" evidence="4">
    <location>
        <begin position="36"/>
        <end position="53"/>
    </location>
</feature>
<keyword evidence="4" id="KW-0472">Membrane</keyword>
<evidence type="ECO:0000259" key="5">
    <source>
        <dbReference type="Pfam" id="PF07730"/>
    </source>
</evidence>
<dbReference type="PATRIC" id="fig|336831.14.peg.751"/>
<evidence type="ECO:0000256" key="1">
    <source>
        <dbReference type="ARBA" id="ARBA00022679"/>
    </source>
</evidence>